<dbReference type="AlphaFoldDB" id="A0A135I3L2"/>
<gene>
    <name evidence="1" type="ORF">ATN88_13295</name>
</gene>
<dbReference type="Proteomes" id="UP000070529">
    <property type="component" value="Unassembled WGS sequence"/>
</dbReference>
<dbReference type="SUPFAM" id="SSF52540">
    <property type="entry name" value="P-loop containing nucleoside triphosphate hydrolases"/>
    <property type="match status" value="1"/>
</dbReference>
<dbReference type="Gene3D" id="3.40.50.300">
    <property type="entry name" value="P-loop containing nucleotide triphosphate hydrolases"/>
    <property type="match status" value="1"/>
</dbReference>
<proteinExistence type="predicted"/>
<organism evidence="1 2">
    <name type="scientific">Enterovibrio coralii</name>
    <dbReference type="NCBI Taxonomy" id="294935"/>
    <lineage>
        <taxon>Bacteria</taxon>
        <taxon>Pseudomonadati</taxon>
        <taxon>Pseudomonadota</taxon>
        <taxon>Gammaproteobacteria</taxon>
        <taxon>Vibrionales</taxon>
        <taxon>Vibrionaceae</taxon>
        <taxon>Enterovibrio</taxon>
    </lineage>
</organism>
<name>A0A135I3L2_9GAMM</name>
<accession>A0A135I3L2</accession>
<comment type="caution">
    <text evidence="1">The sequence shown here is derived from an EMBL/GenBank/DDBJ whole genome shotgun (WGS) entry which is preliminary data.</text>
</comment>
<dbReference type="InterPro" id="IPR027417">
    <property type="entry name" value="P-loop_NTPase"/>
</dbReference>
<keyword evidence="2" id="KW-1185">Reference proteome</keyword>
<dbReference type="OrthoDB" id="286125at2"/>
<dbReference type="EMBL" id="LNTY01000058">
    <property type="protein sequence ID" value="KXF80014.1"/>
    <property type="molecule type" value="Genomic_DNA"/>
</dbReference>
<sequence length="270" mass="31550">MIASLSRQQAFDQRLKDPRFVLVYQMGKVGSSSIEASLEQANIPSWHIHTFDDNEEFQMYRNTSDVACFFDWHVRAGYKLALAHRKRILQKRESLKIITLVRDPVATVVSRFFQDLHIQFVAGKKNEAIHGDIEKTLAHLFDAFDTQIRLEYFTDWFDRELKRQFGVDIYQHVHDPNQGHWTMSQGGRDVLLMKCEAINDSASVLADFLAEPSFTLTTSNDAANKWYSELYRQFKATYPFEKLFHLYDAPLYQAVYSESEIQAFKNKWGQ</sequence>
<dbReference type="Pfam" id="PF10364">
    <property type="entry name" value="NKWYS"/>
    <property type="match status" value="1"/>
</dbReference>
<evidence type="ECO:0000313" key="1">
    <source>
        <dbReference type="EMBL" id="KXF80014.1"/>
    </source>
</evidence>
<dbReference type="STRING" id="294935.ATN88_13295"/>
<dbReference type="GO" id="GO:0008146">
    <property type="term" value="F:sulfotransferase activity"/>
    <property type="evidence" value="ECO:0007669"/>
    <property type="project" value="InterPro"/>
</dbReference>
<dbReference type="RefSeq" id="WP_067419657.1">
    <property type="nucleotide sequence ID" value="NZ_LNTY01000058.1"/>
</dbReference>
<evidence type="ECO:0000313" key="2">
    <source>
        <dbReference type="Proteomes" id="UP000070529"/>
    </source>
</evidence>
<protein>
    <submittedName>
        <fullName evidence="1">Capsular biosynthesis protein</fullName>
    </submittedName>
</protein>
<reference evidence="1 2" key="1">
    <citation type="submission" date="2015-11" db="EMBL/GenBank/DDBJ databases">
        <title>Genomic Taxonomy of the Vibrionaceae.</title>
        <authorList>
            <person name="Gomez-Gil B."/>
            <person name="Enciso-Ibarra J."/>
        </authorList>
    </citation>
    <scope>NUCLEOTIDE SEQUENCE [LARGE SCALE GENOMIC DNA]</scope>
    <source>
        <strain evidence="1 2">CAIM 912</strain>
    </source>
</reference>
<dbReference type="InterPro" id="IPR018831">
    <property type="entry name" value="Uncharacterised_NKWYS"/>
</dbReference>